<comment type="similarity">
    <text evidence="8">Belongs to the binding-protein-dependent transport system permease family.</text>
</comment>
<feature type="transmembrane region" description="Helical" evidence="8">
    <location>
        <begin position="61"/>
        <end position="83"/>
    </location>
</feature>
<dbReference type="Proteomes" id="UP001172082">
    <property type="component" value="Unassembled WGS sequence"/>
</dbReference>
<feature type="transmembrane region" description="Helical" evidence="8">
    <location>
        <begin position="294"/>
        <end position="319"/>
    </location>
</feature>
<keyword evidence="4" id="KW-0997">Cell inner membrane</keyword>
<feature type="transmembrane region" description="Helical" evidence="8">
    <location>
        <begin position="147"/>
        <end position="170"/>
    </location>
</feature>
<name>A0ABT8KPC7_9BACT</name>
<feature type="domain" description="ABC transmembrane type-1" evidence="9">
    <location>
        <begin position="60"/>
        <end position="265"/>
    </location>
</feature>
<comment type="caution">
    <text evidence="10">The sequence shown here is derived from an EMBL/GenBank/DDBJ whole genome shotgun (WGS) entry which is preliminary data.</text>
</comment>
<dbReference type="InterPro" id="IPR000515">
    <property type="entry name" value="MetI-like"/>
</dbReference>
<evidence type="ECO:0000313" key="10">
    <source>
        <dbReference type="EMBL" id="MDN5202576.1"/>
    </source>
</evidence>
<organism evidence="10 11">
    <name type="scientific">Splendidivirga corallicola</name>
    <dbReference type="NCBI Taxonomy" id="3051826"/>
    <lineage>
        <taxon>Bacteria</taxon>
        <taxon>Pseudomonadati</taxon>
        <taxon>Bacteroidota</taxon>
        <taxon>Cytophagia</taxon>
        <taxon>Cytophagales</taxon>
        <taxon>Splendidivirgaceae</taxon>
        <taxon>Splendidivirga</taxon>
    </lineage>
</organism>
<sequence>MGSLLLTIHKKRRSLNIWALHILLIVFFIATPILTIFLNVFKGKGEYWDHIYENLLLDYVSNTVILLIGAIVITVVVGVAGAWVISTCEFPGRKFFSWALILPLSIPTYIMAYVYAGLLDYSGPIQSFFRNSLTIELHRGILDIMNIWGAIFVMAMVLYPYVYISTRASFQNRSRSLIEASRVLGGSMKRTFFKVALPLSRPAIIAGLSLVVMEVLNDYGAVKYYGVPTFTTGIFRAWFSLNDIQSSIFLSVILMCFVFGLILLERWQRGNRSYTNEKIEKPLPRFELSKGQRLMAFLVCLIPFMIGFVIPLLQLLYWAYQTAYKVIDMEFFFLVFNSFKVAFVTALVSTVIAIVLVYAVQLNRQKLFDFLSRISTLGYSMPGAIIALGIMIPMLFLDKNIGEYFVAFFGLNTQLFFTGTIIALIFAYVVRFLVVTYNPIEAGFKAKCKNVEEVSRSLGVSPLRTLLKINLPLLKSAAFGGGLMVFVDVLKELPLTLILRPFNFHTLATKTYELASDELIPESASASIIIILTGLIPIFFLNRLITNSDQ</sequence>
<gene>
    <name evidence="10" type="ORF">QQ008_14405</name>
</gene>
<evidence type="ECO:0000256" key="4">
    <source>
        <dbReference type="ARBA" id="ARBA00022519"/>
    </source>
</evidence>
<keyword evidence="6 8" id="KW-1133">Transmembrane helix</keyword>
<feature type="transmembrane region" description="Helical" evidence="8">
    <location>
        <begin position="370"/>
        <end position="396"/>
    </location>
</feature>
<feature type="transmembrane region" description="Helical" evidence="8">
    <location>
        <begin position="95"/>
        <end position="116"/>
    </location>
</feature>
<dbReference type="InterPro" id="IPR035906">
    <property type="entry name" value="MetI-like_sf"/>
</dbReference>
<evidence type="ECO:0000256" key="1">
    <source>
        <dbReference type="ARBA" id="ARBA00004429"/>
    </source>
</evidence>
<dbReference type="Pfam" id="PF00528">
    <property type="entry name" value="BPD_transp_1"/>
    <property type="match status" value="2"/>
</dbReference>
<evidence type="ECO:0000256" key="6">
    <source>
        <dbReference type="ARBA" id="ARBA00022989"/>
    </source>
</evidence>
<dbReference type="EMBL" id="JAUJEA010000005">
    <property type="protein sequence ID" value="MDN5202576.1"/>
    <property type="molecule type" value="Genomic_DNA"/>
</dbReference>
<feature type="transmembrane region" description="Helical" evidence="8">
    <location>
        <begin position="191"/>
        <end position="213"/>
    </location>
</feature>
<dbReference type="CDD" id="cd06261">
    <property type="entry name" value="TM_PBP2"/>
    <property type="match status" value="2"/>
</dbReference>
<proteinExistence type="inferred from homology"/>
<evidence type="ECO:0000259" key="9">
    <source>
        <dbReference type="PROSITE" id="PS50928"/>
    </source>
</evidence>
<dbReference type="PANTHER" id="PTHR43357">
    <property type="entry name" value="INNER MEMBRANE ABC TRANSPORTER PERMEASE PROTEIN YDCV"/>
    <property type="match status" value="1"/>
</dbReference>
<keyword evidence="7 8" id="KW-0472">Membrane</keyword>
<accession>A0ABT8KPC7</accession>
<evidence type="ECO:0000256" key="2">
    <source>
        <dbReference type="ARBA" id="ARBA00022448"/>
    </source>
</evidence>
<feature type="domain" description="ABC transmembrane type-1" evidence="9">
    <location>
        <begin position="335"/>
        <end position="541"/>
    </location>
</feature>
<feature type="transmembrane region" description="Helical" evidence="8">
    <location>
        <begin position="20"/>
        <end position="41"/>
    </location>
</feature>
<keyword evidence="11" id="KW-1185">Reference proteome</keyword>
<feature type="transmembrane region" description="Helical" evidence="8">
    <location>
        <begin position="416"/>
        <end position="437"/>
    </location>
</feature>
<keyword evidence="5 8" id="KW-0812">Transmembrane</keyword>
<feature type="transmembrane region" description="Helical" evidence="8">
    <location>
        <begin position="331"/>
        <end position="358"/>
    </location>
</feature>
<keyword evidence="2 8" id="KW-0813">Transport</keyword>
<dbReference type="RefSeq" id="WP_346752601.1">
    <property type="nucleotide sequence ID" value="NZ_JAUJEA010000005.1"/>
</dbReference>
<evidence type="ECO:0000256" key="5">
    <source>
        <dbReference type="ARBA" id="ARBA00022692"/>
    </source>
</evidence>
<feature type="transmembrane region" description="Helical" evidence="8">
    <location>
        <begin position="473"/>
        <end position="490"/>
    </location>
</feature>
<keyword evidence="3" id="KW-1003">Cell membrane</keyword>
<evidence type="ECO:0000256" key="7">
    <source>
        <dbReference type="ARBA" id="ARBA00023136"/>
    </source>
</evidence>
<dbReference type="PANTHER" id="PTHR43357:SF3">
    <property type="entry name" value="FE(3+)-TRANSPORT SYSTEM PERMEASE PROTEIN FBPB 2"/>
    <property type="match status" value="1"/>
</dbReference>
<evidence type="ECO:0000256" key="3">
    <source>
        <dbReference type="ARBA" id="ARBA00022475"/>
    </source>
</evidence>
<feature type="transmembrane region" description="Helical" evidence="8">
    <location>
        <begin position="524"/>
        <end position="545"/>
    </location>
</feature>
<feature type="transmembrane region" description="Helical" evidence="8">
    <location>
        <begin position="244"/>
        <end position="264"/>
    </location>
</feature>
<comment type="subcellular location">
    <subcellularLocation>
        <location evidence="1">Cell inner membrane</location>
        <topology evidence="1">Multi-pass membrane protein</topology>
    </subcellularLocation>
    <subcellularLocation>
        <location evidence="8">Cell membrane</location>
        <topology evidence="8">Multi-pass membrane protein</topology>
    </subcellularLocation>
</comment>
<reference evidence="10" key="1">
    <citation type="submission" date="2023-06" db="EMBL/GenBank/DDBJ databases">
        <title>Genomic of Parafulvivirga corallium.</title>
        <authorList>
            <person name="Wang G."/>
        </authorList>
    </citation>
    <scope>NUCLEOTIDE SEQUENCE</scope>
    <source>
        <strain evidence="10">BMA10</strain>
    </source>
</reference>
<evidence type="ECO:0000256" key="8">
    <source>
        <dbReference type="RuleBase" id="RU363032"/>
    </source>
</evidence>
<evidence type="ECO:0000313" key="11">
    <source>
        <dbReference type="Proteomes" id="UP001172082"/>
    </source>
</evidence>
<dbReference type="PROSITE" id="PS50928">
    <property type="entry name" value="ABC_TM1"/>
    <property type="match status" value="2"/>
</dbReference>
<dbReference type="Gene3D" id="1.10.3720.10">
    <property type="entry name" value="MetI-like"/>
    <property type="match status" value="2"/>
</dbReference>
<protein>
    <submittedName>
        <fullName evidence="10">Iron ABC transporter permease</fullName>
    </submittedName>
</protein>
<dbReference type="SUPFAM" id="SSF161098">
    <property type="entry name" value="MetI-like"/>
    <property type="match status" value="2"/>
</dbReference>